<feature type="transmembrane region" description="Helical" evidence="9">
    <location>
        <begin position="112"/>
        <end position="133"/>
    </location>
</feature>
<comment type="similarity">
    <text evidence="8 9">Belongs to the TRAP transporter small permease family.</text>
</comment>
<dbReference type="GO" id="GO:0015740">
    <property type="term" value="P:C4-dicarboxylate transport"/>
    <property type="evidence" value="ECO:0007669"/>
    <property type="project" value="TreeGrafter"/>
</dbReference>
<evidence type="ECO:0000256" key="9">
    <source>
        <dbReference type="RuleBase" id="RU369079"/>
    </source>
</evidence>
<dbReference type="GO" id="GO:0005886">
    <property type="term" value="C:plasma membrane"/>
    <property type="evidence" value="ECO:0007669"/>
    <property type="project" value="UniProtKB-SubCell"/>
</dbReference>
<dbReference type="AlphaFoldDB" id="A0A2S5KW81"/>
<keyword evidence="5 9" id="KW-0812">Transmembrane</keyword>
<organism evidence="11 12">
    <name type="scientific">Proteobacteria bacterium 228</name>
    <dbReference type="NCBI Taxonomy" id="2083153"/>
    <lineage>
        <taxon>Bacteria</taxon>
        <taxon>Pseudomonadati</taxon>
        <taxon>Pseudomonadota</taxon>
    </lineage>
</organism>
<feature type="transmembrane region" description="Helical" evidence="9">
    <location>
        <begin position="73"/>
        <end position="91"/>
    </location>
</feature>
<comment type="function">
    <text evidence="9">Part of the tripartite ATP-independent periplasmic (TRAP) transport system.</text>
</comment>
<dbReference type="Pfam" id="PF04290">
    <property type="entry name" value="DctQ"/>
    <property type="match status" value="1"/>
</dbReference>
<comment type="subcellular location">
    <subcellularLocation>
        <location evidence="1 9">Cell inner membrane</location>
        <topology evidence="1 9">Multi-pass membrane protein</topology>
    </subcellularLocation>
</comment>
<evidence type="ECO:0000259" key="10">
    <source>
        <dbReference type="Pfam" id="PF04290"/>
    </source>
</evidence>
<sequence length="209" mass="22584">MGWQVPAVRSSLLEQEDGRAPMGWLCRVQSVLDGFYRFCGALAALCLMGMAACVIISIIARILGSYIGGITEYSAYLMGAANCLGLAYTFRAGGHIRVSLVIERFGSQTQRWIELGCLAFGSAAALYLAWYLANLSYMSWDFGEVSEGGDQMQLYIPQAVTAFGAAVLALSVVHSFFEHLCRMITGRFVGSQLTAAEAELRAHEKAIGG</sequence>
<evidence type="ECO:0000256" key="5">
    <source>
        <dbReference type="ARBA" id="ARBA00022692"/>
    </source>
</evidence>
<dbReference type="PANTHER" id="PTHR35011">
    <property type="entry name" value="2,3-DIKETO-L-GULONATE TRAP TRANSPORTER SMALL PERMEASE PROTEIN YIAM"/>
    <property type="match status" value="1"/>
</dbReference>
<evidence type="ECO:0000313" key="11">
    <source>
        <dbReference type="EMBL" id="PPC79030.1"/>
    </source>
</evidence>
<comment type="subunit">
    <text evidence="9">The complex comprises the extracytoplasmic solute receptor protein and the two transmembrane proteins.</text>
</comment>
<dbReference type="OrthoDB" id="9797534at2"/>
<evidence type="ECO:0000256" key="7">
    <source>
        <dbReference type="ARBA" id="ARBA00023136"/>
    </source>
</evidence>
<evidence type="ECO:0000256" key="8">
    <source>
        <dbReference type="ARBA" id="ARBA00038436"/>
    </source>
</evidence>
<dbReference type="InterPro" id="IPR007387">
    <property type="entry name" value="TRAP_DctQ"/>
</dbReference>
<evidence type="ECO:0000256" key="4">
    <source>
        <dbReference type="ARBA" id="ARBA00022519"/>
    </source>
</evidence>
<dbReference type="GO" id="GO:0022857">
    <property type="term" value="F:transmembrane transporter activity"/>
    <property type="evidence" value="ECO:0007669"/>
    <property type="project" value="UniProtKB-UniRule"/>
</dbReference>
<name>A0A2S5KW81_9PROT</name>
<comment type="caution">
    <text evidence="11">The sequence shown here is derived from an EMBL/GenBank/DDBJ whole genome shotgun (WGS) entry which is preliminary data.</text>
</comment>
<evidence type="ECO:0000313" key="12">
    <source>
        <dbReference type="Proteomes" id="UP000238196"/>
    </source>
</evidence>
<keyword evidence="7 9" id="KW-0472">Membrane</keyword>
<keyword evidence="2 9" id="KW-0813">Transport</keyword>
<feature type="transmembrane region" description="Helical" evidence="9">
    <location>
        <begin position="42"/>
        <end position="67"/>
    </location>
</feature>
<evidence type="ECO:0000256" key="6">
    <source>
        <dbReference type="ARBA" id="ARBA00022989"/>
    </source>
</evidence>
<gene>
    <name evidence="11" type="ORF">C4K68_02425</name>
</gene>
<dbReference type="PANTHER" id="PTHR35011:SF10">
    <property type="entry name" value="TRAP TRANSPORTER SMALL PERMEASE PROTEIN"/>
    <property type="match status" value="1"/>
</dbReference>
<evidence type="ECO:0000256" key="2">
    <source>
        <dbReference type="ARBA" id="ARBA00022448"/>
    </source>
</evidence>
<proteinExistence type="inferred from homology"/>
<feature type="transmembrane region" description="Helical" evidence="9">
    <location>
        <begin position="153"/>
        <end position="177"/>
    </location>
</feature>
<keyword evidence="3" id="KW-1003">Cell membrane</keyword>
<keyword evidence="4 9" id="KW-0997">Cell inner membrane</keyword>
<reference evidence="11 12" key="1">
    <citation type="submission" date="2018-02" db="EMBL/GenBank/DDBJ databases">
        <title>novel marine gammaproteobacteria from coastal saline agro ecosystem.</title>
        <authorList>
            <person name="Krishnan R."/>
            <person name="Ramesh Kumar N."/>
        </authorList>
    </citation>
    <scope>NUCLEOTIDE SEQUENCE [LARGE SCALE GENOMIC DNA]</scope>
    <source>
        <strain evidence="11 12">228</strain>
    </source>
</reference>
<feature type="domain" description="Tripartite ATP-independent periplasmic transporters DctQ component" evidence="10">
    <location>
        <begin position="50"/>
        <end position="181"/>
    </location>
</feature>
<accession>A0A2S5KW81</accession>
<protein>
    <recommendedName>
        <fullName evidence="9">TRAP transporter small permease protein</fullName>
    </recommendedName>
</protein>
<dbReference type="InterPro" id="IPR055348">
    <property type="entry name" value="DctQ"/>
</dbReference>
<evidence type="ECO:0000256" key="1">
    <source>
        <dbReference type="ARBA" id="ARBA00004429"/>
    </source>
</evidence>
<dbReference type="Proteomes" id="UP000238196">
    <property type="component" value="Unassembled WGS sequence"/>
</dbReference>
<dbReference type="EMBL" id="PRLP01000007">
    <property type="protein sequence ID" value="PPC79030.1"/>
    <property type="molecule type" value="Genomic_DNA"/>
</dbReference>
<keyword evidence="6 9" id="KW-1133">Transmembrane helix</keyword>
<evidence type="ECO:0000256" key="3">
    <source>
        <dbReference type="ARBA" id="ARBA00022475"/>
    </source>
</evidence>